<dbReference type="AlphaFoldDB" id="A0A6P1T330"/>
<keyword evidence="4" id="KW-1185">Reference proteome</keyword>
<organism evidence="3 4">
    <name type="scientific">Algicella marina</name>
    <dbReference type="NCBI Taxonomy" id="2683284"/>
    <lineage>
        <taxon>Bacteria</taxon>
        <taxon>Pseudomonadati</taxon>
        <taxon>Pseudomonadota</taxon>
        <taxon>Alphaproteobacteria</taxon>
        <taxon>Rhodobacterales</taxon>
        <taxon>Paracoccaceae</taxon>
        <taxon>Algicella</taxon>
    </lineage>
</organism>
<proteinExistence type="predicted"/>
<evidence type="ECO:0000256" key="1">
    <source>
        <dbReference type="SAM" id="Phobius"/>
    </source>
</evidence>
<evidence type="ECO:0000313" key="3">
    <source>
        <dbReference type="EMBL" id="QHQ35719.1"/>
    </source>
</evidence>
<feature type="domain" description="YrhK" evidence="2">
    <location>
        <begin position="10"/>
        <end position="63"/>
    </location>
</feature>
<feature type="transmembrane region" description="Helical" evidence="1">
    <location>
        <begin position="12"/>
        <end position="34"/>
    </location>
</feature>
<sequence>MAWRESFGFYERLYAAIDFFAALFFVVGSVFFFFDDWHTLATFLFLIGSLLFAARPTAQVLREYRLAKAPLPEDPDD</sequence>
<accession>A0A6P1T330</accession>
<keyword evidence="1" id="KW-0812">Transmembrane</keyword>
<name>A0A6P1T330_9RHOB</name>
<evidence type="ECO:0000313" key="4">
    <source>
        <dbReference type="Proteomes" id="UP000464495"/>
    </source>
</evidence>
<dbReference type="RefSeq" id="WP_161862279.1">
    <property type="nucleotide sequence ID" value="NZ_CP046620.1"/>
</dbReference>
<reference evidence="3 4" key="1">
    <citation type="submission" date="2019-12" db="EMBL/GenBank/DDBJ databases">
        <title>Complete genome sequence of Algicella marina strain 9Alg 56(T) isolated from the red alga Tichocarpus crinitus.</title>
        <authorList>
            <person name="Kim S.-G."/>
            <person name="Nedashkovskaya O.I."/>
        </authorList>
    </citation>
    <scope>NUCLEOTIDE SEQUENCE [LARGE SCALE GENOMIC DNA]</scope>
    <source>
        <strain evidence="3 4">9Alg 56</strain>
    </source>
</reference>
<evidence type="ECO:0000259" key="2">
    <source>
        <dbReference type="Pfam" id="PF14145"/>
    </source>
</evidence>
<protein>
    <submittedName>
        <fullName evidence="3">Cobalamin biosynthesis protein CobQ</fullName>
    </submittedName>
</protein>
<dbReference type="Proteomes" id="UP000464495">
    <property type="component" value="Chromosome"/>
</dbReference>
<dbReference type="EMBL" id="CP046620">
    <property type="protein sequence ID" value="QHQ35719.1"/>
    <property type="molecule type" value="Genomic_DNA"/>
</dbReference>
<feature type="transmembrane region" description="Helical" evidence="1">
    <location>
        <begin position="40"/>
        <end position="58"/>
    </location>
</feature>
<dbReference type="InterPro" id="IPR025424">
    <property type="entry name" value="YrhK_domain"/>
</dbReference>
<keyword evidence="1" id="KW-1133">Transmembrane helix</keyword>
<keyword evidence="1" id="KW-0472">Membrane</keyword>
<gene>
    <name evidence="3" type="ORF">GO499_11285</name>
</gene>
<dbReference type="KEGG" id="amaq:GO499_11285"/>
<dbReference type="Pfam" id="PF14145">
    <property type="entry name" value="YrhK"/>
    <property type="match status" value="1"/>
</dbReference>